<name>A0ACC0GNJ2_9ERIC</name>
<evidence type="ECO:0000313" key="2">
    <source>
        <dbReference type="Proteomes" id="UP001060215"/>
    </source>
</evidence>
<proteinExistence type="predicted"/>
<evidence type="ECO:0000313" key="1">
    <source>
        <dbReference type="EMBL" id="KAI8002052.1"/>
    </source>
</evidence>
<reference evidence="1 2" key="1">
    <citation type="journal article" date="2022" name="Plant J.">
        <title>Chromosome-level genome of Camellia lanceoleosa provides a valuable resource for understanding genome evolution and self-incompatibility.</title>
        <authorList>
            <person name="Gong W."/>
            <person name="Xiao S."/>
            <person name="Wang L."/>
            <person name="Liao Z."/>
            <person name="Chang Y."/>
            <person name="Mo W."/>
            <person name="Hu G."/>
            <person name="Li W."/>
            <person name="Zhao G."/>
            <person name="Zhu H."/>
            <person name="Hu X."/>
            <person name="Ji K."/>
            <person name="Xiang X."/>
            <person name="Song Q."/>
            <person name="Yuan D."/>
            <person name="Jin S."/>
            <person name="Zhang L."/>
        </authorList>
    </citation>
    <scope>NUCLEOTIDE SEQUENCE [LARGE SCALE GENOMIC DNA]</scope>
    <source>
        <strain evidence="1">SQ_2022a</strain>
    </source>
</reference>
<dbReference type="EMBL" id="CM045765">
    <property type="protein sequence ID" value="KAI8002052.1"/>
    <property type="molecule type" value="Genomic_DNA"/>
</dbReference>
<keyword evidence="2" id="KW-1185">Reference proteome</keyword>
<dbReference type="Proteomes" id="UP001060215">
    <property type="component" value="Chromosome 8"/>
</dbReference>
<comment type="caution">
    <text evidence="1">The sequence shown here is derived from an EMBL/GenBank/DDBJ whole genome shotgun (WGS) entry which is preliminary data.</text>
</comment>
<gene>
    <name evidence="1" type="ORF">LOK49_LG09G02202</name>
</gene>
<organism evidence="1 2">
    <name type="scientific">Camellia lanceoleosa</name>
    <dbReference type="NCBI Taxonomy" id="1840588"/>
    <lineage>
        <taxon>Eukaryota</taxon>
        <taxon>Viridiplantae</taxon>
        <taxon>Streptophyta</taxon>
        <taxon>Embryophyta</taxon>
        <taxon>Tracheophyta</taxon>
        <taxon>Spermatophyta</taxon>
        <taxon>Magnoliopsida</taxon>
        <taxon>eudicotyledons</taxon>
        <taxon>Gunneridae</taxon>
        <taxon>Pentapetalae</taxon>
        <taxon>asterids</taxon>
        <taxon>Ericales</taxon>
        <taxon>Theaceae</taxon>
        <taxon>Camellia</taxon>
    </lineage>
</organism>
<sequence length="392" mass="43930">MQTLLCDILLRNAPCGIVTQSPSIMDLLKCDGAALYYGGKCWLQGVTPTESQVKDIAKWLLNNQWDSTRLSTECLANAGYPGAYLLGRCAFCEVVRSTSLPWEVLEINAIQSLQLIMRVYFRDFEDGDDTKMVIYSQRNGSEEKGMDEFGSVSCEMVRLMETASAPIFGVDLAGFINAWSAKIAELTGLQANEAMGKSLFNEVVHEDLRGVAENLISRALEKITGWMRREIIGRMLPGEIFGGLCRLKGQDTLTKFNILLQQVINGNDFEKLPFGFFDRNGKYVEVLLTANKRTDEAENKIGCFCCLQTIVSGVQAFGNEKENEERFSELKELVFIRQEMRNPLNGIRFIHKLLESSAVSEDQKQLLETSDACERQMMSIVNNIDLGSIEEG</sequence>
<accession>A0ACC0GNJ2</accession>
<protein>
    <submittedName>
        <fullName evidence="1">Phytochrome E</fullName>
    </submittedName>
</protein>